<dbReference type="Proteomes" id="UP000250235">
    <property type="component" value="Unassembled WGS sequence"/>
</dbReference>
<keyword evidence="1" id="KW-0472">Membrane</keyword>
<keyword evidence="1" id="KW-1133">Transmembrane helix</keyword>
<sequence>MITGSDISYRYYSRRRESLTWAVIDSVQIALQRRLYIVAKYRELLLRKFLESHRAYFSFGQPCEINRCRDIVGPLVDIEEIPTGFRGLFQRGLNTNSFATFLGDCVEPSEEQVLPGDEFSSSDDSVVYRSPSLDVEPSVQTSPVVDITSVPIVSLVILREIQIFPCLLCIRVHTLILLYILIQRTFFRALQQLSNGFLYLLLLPLLRISMNSLHSFGLLFLSFLSRSCEQKAKLGLKTDTATLSIEMHEFKKAVRTQNAFISTDLADLRKEVKDLKAEFSKDFDDKLAVIHNDLLEFLVETQGQLSSLSTNLTELIAFVTKGRDDKNGEVDSSHDRGQPPP</sequence>
<evidence type="ECO:0000313" key="3">
    <source>
        <dbReference type="Proteomes" id="UP000250235"/>
    </source>
</evidence>
<keyword evidence="3" id="KW-1185">Reference proteome</keyword>
<gene>
    <name evidence="2" type="ORF">F511_25891</name>
</gene>
<dbReference type="AlphaFoldDB" id="A0A2Z7BR09"/>
<evidence type="ECO:0000256" key="1">
    <source>
        <dbReference type="SAM" id="Phobius"/>
    </source>
</evidence>
<accession>A0A2Z7BR09</accession>
<dbReference type="EMBL" id="KV003171">
    <property type="protein sequence ID" value="KZV37001.1"/>
    <property type="molecule type" value="Genomic_DNA"/>
</dbReference>
<feature type="transmembrane region" description="Helical" evidence="1">
    <location>
        <begin position="197"/>
        <end position="224"/>
    </location>
</feature>
<protein>
    <submittedName>
        <fullName evidence="2">Uncharacterized protein</fullName>
    </submittedName>
</protein>
<name>A0A2Z7BR09_9LAMI</name>
<organism evidence="2 3">
    <name type="scientific">Dorcoceras hygrometricum</name>
    <dbReference type="NCBI Taxonomy" id="472368"/>
    <lineage>
        <taxon>Eukaryota</taxon>
        <taxon>Viridiplantae</taxon>
        <taxon>Streptophyta</taxon>
        <taxon>Embryophyta</taxon>
        <taxon>Tracheophyta</taxon>
        <taxon>Spermatophyta</taxon>
        <taxon>Magnoliopsida</taxon>
        <taxon>eudicotyledons</taxon>
        <taxon>Gunneridae</taxon>
        <taxon>Pentapetalae</taxon>
        <taxon>asterids</taxon>
        <taxon>lamiids</taxon>
        <taxon>Lamiales</taxon>
        <taxon>Gesneriaceae</taxon>
        <taxon>Didymocarpoideae</taxon>
        <taxon>Trichosporeae</taxon>
        <taxon>Loxocarpinae</taxon>
        <taxon>Dorcoceras</taxon>
    </lineage>
</organism>
<reference evidence="2 3" key="1">
    <citation type="journal article" date="2015" name="Proc. Natl. Acad. Sci. U.S.A.">
        <title>The resurrection genome of Boea hygrometrica: A blueprint for survival of dehydration.</title>
        <authorList>
            <person name="Xiao L."/>
            <person name="Yang G."/>
            <person name="Zhang L."/>
            <person name="Yang X."/>
            <person name="Zhao S."/>
            <person name="Ji Z."/>
            <person name="Zhou Q."/>
            <person name="Hu M."/>
            <person name="Wang Y."/>
            <person name="Chen M."/>
            <person name="Xu Y."/>
            <person name="Jin H."/>
            <person name="Xiao X."/>
            <person name="Hu G."/>
            <person name="Bao F."/>
            <person name="Hu Y."/>
            <person name="Wan P."/>
            <person name="Li L."/>
            <person name="Deng X."/>
            <person name="Kuang T."/>
            <person name="Xiang C."/>
            <person name="Zhu J.K."/>
            <person name="Oliver M.J."/>
            <person name="He Y."/>
        </authorList>
    </citation>
    <scope>NUCLEOTIDE SEQUENCE [LARGE SCALE GENOMIC DNA]</scope>
    <source>
        <strain evidence="3">cv. XS01</strain>
    </source>
</reference>
<feature type="transmembrane region" description="Helical" evidence="1">
    <location>
        <begin position="163"/>
        <end position="182"/>
    </location>
</feature>
<proteinExistence type="predicted"/>
<keyword evidence="1" id="KW-0812">Transmembrane</keyword>
<dbReference type="InterPro" id="IPR042201">
    <property type="entry name" value="FH2_Formin_sf"/>
</dbReference>
<evidence type="ECO:0000313" key="2">
    <source>
        <dbReference type="EMBL" id="KZV37001.1"/>
    </source>
</evidence>
<dbReference type="Gene3D" id="1.20.58.2220">
    <property type="entry name" value="Formin, FH2 domain"/>
    <property type="match status" value="1"/>
</dbReference>